<dbReference type="InterPro" id="IPR004839">
    <property type="entry name" value="Aminotransferase_I/II_large"/>
</dbReference>
<dbReference type="GO" id="GO:0048472">
    <property type="term" value="F:threonine-phosphate decarboxylase activity"/>
    <property type="evidence" value="ECO:0007669"/>
    <property type="project" value="UniProtKB-EC"/>
</dbReference>
<feature type="domain" description="Aminotransferase class I/classII large" evidence="10">
    <location>
        <begin position="48"/>
        <end position="316"/>
    </location>
</feature>
<dbReference type="PANTHER" id="PTHR42885">
    <property type="entry name" value="HISTIDINOL-PHOSPHATE AMINOTRANSFERASE-RELATED"/>
    <property type="match status" value="1"/>
</dbReference>
<dbReference type="GO" id="GO:0009236">
    <property type="term" value="P:cobalamin biosynthetic process"/>
    <property type="evidence" value="ECO:0007669"/>
    <property type="project" value="UniProtKB-UniPathway"/>
</dbReference>
<dbReference type="SUPFAM" id="SSF53383">
    <property type="entry name" value="PLP-dependent transferases"/>
    <property type="match status" value="1"/>
</dbReference>
<evidence type="ECO:0000256" key="6">
    <source>
        <dbReference type="ARBA" id="ARBA00022898"/>
    </source>
</evidence>
<dbReference type="Pfam" id="PF00155">
    <property type="entry name" value="Aminotran_1_2"/>
    <property type="match status" value="1"/>
</dbReference>
<dbReference type="EC" id="4.1.1.81" evidence="4"/>
<evidence type="ECO:0000256" key="4">
    <source>
        <dbReference type="ARBA" id="ARBA00012285"/>
    </source>
</evidence>
<evidence type="ECO:0000256" key="5">
    <source>
        <dbReference type="ARBA" id="ARBA00022573"/>
    </source>
</evidence>
<keyword evidence="7 11" id="KW-0456">Lyase</keyword>
<comment type="cofactor">
    <cofactor evidence="1">
        <name>pyridoxal 5'-phosphate</name>
        <dbReference type="ChEBI" id="CHEBI:597326"/>
    </cofactor>
</comment>
<dbReference type="InterPro" id="IPR015424">
    <property type="entry name" value="PyrdxlP-dep_Trfase"/>
</dbReference>
<evidence type="ECO:0000256" key="3">
    <source>
        <dbReference type="ARBA" id="ARBA00004953"/>
    </source>
</evidence>
<reference evidence="11 12" key="1">
    <citation type="submission" date="2020-06" db="EMBL/GenBank/DDBJ databases">
        <title>Oricola thermophila sp. nov. isolated from a tidal sediments.</title>
        <authorList>
            <person name="Kwon K.K."/>
            <person name="Yang S.-H."/>
            <person name="Park M.-J."/>
        </authorList>
    </citation>
    <scope>NUCLEOTIDE SEQUENCE [LARGE SCALE GENOMIC DNA]</scope>
    <source>
        <strain evidence="11 12">MEBiC13590</strain>
    </source>
</reference>
<keyword evidence="6" id="KW-0663">Pyridoxal phosphate</keyword>
<evidence type="ECO:0000259" key="10">
    <source>
        <dbReference type="Pfam" id="PF00155"/>
    </source>
</evidence>
<dbReference type="Gene3D" id="3.90.1150.10">
    <property type="entry name" value="Aspartate Aminotransferase, domain 1"/>
    <property type="match status" value="1"/>
</dbReference>
<dbReference type="InterPro" id="IPR005860">
    <property type="entry name" value="CobD"/>
</dbReference>
<gene>
    <name evidence="11" type="ORF">HTY61_02480</name>
</gene>
<dbReference type="Proteomes" id="UP000509367">
    <property type="component" value="Chromosome"/>
</dbReference>
<accession>A0A6N1VJB2</accession>
<evidence type="ECO:0000313" key="11">
    <source>
        <dbReference type="EMBL" id="QKV20493.1"/>
    </source>
</evidence>
<dbReference type="EMBL" id="CP054836">
    <property type="protein sequence ID" value="QKV20493.1"/>
    <property type="molecule type" value="Genomic_DNA"/>
</dbReference>
<dbReference type="CDD" id="cd00609">
    <property type="entry name" value="AAT_like"/>
    <property type="match status" value="1"/>
</dbReference>
<dbReference type="UniPathway" id="UPA00148"/>
<comment type="function">
    <text evidence="2">Decarboxylates L-threonine-O-3-phosphate to yield (R)-1-amino-2-propanol O-2-phosphate, the precursor for the linkage between the nucleotide loop and the corrin ring in cobalamin.</text>
</comment>
<evidence type="ECO:0000256" key="2">
    <source>
        <dbReference type="ARBA" id="ARBA00003444"/>
    </source>
</evidence>
<name>A0A6N1VJB2_9HYPH</name>
<keyword evidence="5" id="KW-0169">Cobalamin biosynthesis</keyword>
<organism evidence="11 12">
    <name type="scientific">Oricola thermophila</name>
    <dbReference type="NCBI Taxonomy" id="2742145"/>
    <lineage>
        <taxon>Bacteria</taxon>
        <taxon>Pseudomonadati</taxon>
        <taxon>Pseudomonadota</taxon>
        <taxon>Alphaproteobacteria</taxon>
        <taxon>Hyphomicrobiales</taxon>
        <taxon>Ahrensiaceae</taxon>
        <taxon>Oricola</taxon>
    </lineage>
</organism>
<proteinExistence type="predicted"/>
<dbReference type="NCBIfam" id="TIGR01140">
    <property type="entry name" value="L_thr_O3P_dcar"/>
    <property type="match status" value="1"/>
</dbReference>
<dbReference type="GO" id="GO:0030170">
    <property type="term" value="F:pyridoxal phosphate binding"/>
    <property type="evidence" value="ECO:0007669"/>
    <property type="project" value="InterPro"/>
</dbReference>
<evidence type="ECO:0000256" key="7">
    <source>
        <dbReference type="ARBA" id="ARBA00023239"/>
    </source>
</evidence>
<evidence type="ECO:0000313" key="12">
    <source>
        <dbReference type="Proteomes" id="UP000509367"/>
    </source>
</evidence>
<sequence length="347" mass="37505">MRHGGALDRAIARHGGKREDWLDLSTGINPVAWPVPELTADAWQRLPDEALESECIEAARAYYRVPDEAGIVAAPGTQAIIQWLPVLLNYLDRATIVSPTYGEYEQVLRAAGVGVETPIDLPDAGNINPLLVIGQPNNPDGRVWPERQVAELAGGRGGVRMVVVDEAFADVAPEHSIVPQTGGPGLTVLRSFGKFFGLAGVRLGFAIGDRDVVDALRRMIGPWAVSGPALAIGAQAMRDSEWIAATRERLARDSARLAEMLERTGMRIAGRTDLFVLVEMDEAAEVAEELAKRRILVRSFDSNARWLRFGIPGNEQEFTMLDSVLAAIAGAVHSPDQCILGATSRSC</sequence>
<evidence type="ECO:0000256" key="9">
    <source>
        <dbReference type="ARBA" id="ARBA00048531"/>
    </source>
</evidence>
<dbReference type="AlphaFoldDB" id="A0A6N1VJB2"/>
<dbReference type="InterPro" id="IPR015421">
    <property type="entry name" value="PyrdxlP-dep_Trfase_major"/>
</dbReference>
<keyword evidence="12" id="KW-1185">Reference proteome</keyword>
<protein>
    <recommendedName>
        <fullName evidence="4">threonine-phosphate decarboxylase</fullName>
        <ecNumber evidence="4">4.1.1.81</ecNumber>
    </recommendedName>
    <alternativeName>
        <fullName evidence="8">L-threonine-O-3-phosphate decarboxylase</fullName>
    </alternativeName>
</protein>
<evidence type="ECO:0000256" key="8">
    <source>
        <dbReference type="ARBA" id="ARBA00029996"/>
    </source>
</evidence>
<comment type="pathway">
    <text evidence="3">Cofactor biosynthesis; adenosylcobalamin biosynthesis.</text>
</comment>
<dbReference type="InterPro" id="IPR015422">
    <property type="entry name" value="PyrdxlP-dep_Trfase_small"/>
</dbReference>
<dbReference type="PANTHER" id="PTHR42885:SF1">
    <property type="entry name" value="THREONINE-PHOSPHATE DECARBOXYLASE"/>
    <property type="match status" value="1"/>
</dbReference>
<dbReference type="Gene3D" id="3.40.640.10">
    <property type="entry name" value="Type I PLP-dependent aspartate aminotransferase-like (Major domain)"/>
    <property type="match status" value="1"/>
</dbReference>
<dbReference type="KEGG" id="orm:HTY61_02480"/>
<comment type="catalytic activity">
    <reaction evidence="9">
        <text>O-phospho-L-threonine + H(+) = (R)-1-aminopropan-2-yl phosphate + CO2</text>
        <dbReference type="Rhea" id="RHEA:11492"/>
        <dbReference type="ChEBI" id="CHEBI:15378"/>
        <dbReference type="ChEBI" id="CHEBI:16526"/>
        <dbReference type="ChEBI" id="CHEBI:58563"/>
        <dbReference type="ChEBI" id="CHEBI:58675"/>
        <dbReference type="EC" id="4.1.1.81"/>
    </reaction>
</comment>
<evidence type="ECO:0000256" key="1">
    <source>
        <dbReference type="ARBA" id="ARBA00001933"/>
    </source>
</evidence>